<proteinExistence type="predicted"/>
<feature type="coiled-coil region" evidence="1">
    <location>
        <begin position="25"/>
        <end position="101"/>
    </location>
</feature>
<protein>
    <submittedName>
        <fullName evidence="2">Uncharacterized protein</fullName>
    </submittedName>
</protein>
<accession>A0A9P0HCK4</accession>
<feature type="coiled-coil region" evidence="1">
    <location>
        <begin position="132"/>
        <end position="159"/>
    </location>
</feature>
<evidence type="ECO:0000313" key="3">
    <source>
        <dbReference type="Proteomes" id="UP001152798"/>
    </source>
</evidence>
<keyword evidence="1" id="KW-0175">Coiled coil</keyword>
<dbReference type="Proteomes" id="UP001152798">
    <property type="component" value="Chromosome 4"/>
</dbReference>
<evidence type="ECO:0000256" key="1">
    <source>
        <dbReference type="SAM" id="Coils"/>
    </source>
</evidence>
<dbReference type="AlphaFoldDB" id="A0A9P0HCK4"/>
<sequence length="296" mass="34947">MADYSKVLEYIKASEARVSTISKSTKEVETEIKTLDGEIEIMRAKEKQLKDELSYKRKMVDEKEWEFQNLKNTYEVWANMLEEKRNNLDIIENELRCMQQNVWDTRISFYDNTMDFLNKNDILLNNDGLENIIKKKQEKNKLSESVKALEMNLNITENIHTEIKGRYDLLSHLEKEREILLEYEQTSDIKRLQCKIDSYNSELECIELEMTKYSDRAAMTSHEVVTKKSRLSNEAVGTHCRSENSLSNKPEIQEGSFEHLERKHPFKPKVPSFLLEKNFFSVGKKQKEINKNVEDI</sequence>
<feature type="coiled-coil region" evidence="1">
    <location>
        <begin position="189"/>
        <end position="216"/>
    </location>
</feature>
<dbReference type="EMBL" id="OV725080">
    <property type="protein sequence ID" value="CAH1399379.1"/>
    <property type="molecule type" value="Genomic_DNA"/>
</dbReference>
<reference evidence="2" key="1">
    <citation type="submission" date="2022-01" db="EMBL/GenBank/DDBJ databases">
        <authorList>
            <person name="King R."/>
        </authorList>
    </citation>
    <scope>NUCLEOTIDE SEQUENCE</scope>
</reference>
<dbReference type="OrthoDB" id="6623097at2759"/>
<gene>
    <name evidence="2" type="ORF">NEZAVI_LOCUS8839</name>
</gene>
<name>A0A9P0HCK4_NEZVI</name>
<organism evidence="2 3">
    <name type="scientific">Nezara viridula</name>
    <name type="common">Southern green stink bug</name>
    <name type="synonym">Cimex viridulus</name>
    <dbReference type="NCBI Taxonomy" id="85310"/>
    <lineage>
        <taxon>Eukaryota</taxon>
        <taxon>Metazoa</taxon>
        <taxon>Ecdysozoa</taxon>
        <taxon>Arthropoda</taxon>
        <taxon>Hexapoda</taxon>
        <taxon>Insecta</taxon>
        <taxon>Pterygota</taxon>
        <taxon>Neoptera</taxon>
        <taxon>Paraneoptera</taxon>
        <taxon>Hemiptera</taxon>
        <taxon>Heteroptera</taxon>
        <taxon>Panheteroptera</taxon>
        <taxon>Pentatomomorpha</taxon>
        <taxon>Pentatomoidea</taxon>
        <taxon>Pentatomidae</taxon>
        <taxon>Pentatominae</taxon>
        <taxon>Nezara</taxon>
    </lineage>
</organism>
<evidence type="ECO:0000313" key="2">
    <source>
        <dbReference type="EMBL" id="CAH1399379.1"/>
    </source>
</evidence>
<keyword evidence="3" id="KW-1185">Reference proteome</keyword>